<dbReference type="OrthoDB" id="9803927at2"/>
<gene>
    <name evidence="2" type="ORF">SAMN06269250_6257</name>
</gene>
<dbReference type="PANTHER" id="PTHR46928">
    <property type="entry name" value="MESENCHYME-SPECIFIC CELL SURFACE GLYCOPROTEIN"/>
    <property type="match status" value="1"/>
</dbReference>
<sequence length="501" mass="53002">MLKRTFLGLALLLVLTQGCIDDHRNSPTPVAEDPATFTETASADLGGTASSEISAYDPVSKRLFVVNNETTSKVEVLNLSAYPTVTKEQAIDVSSLSGGANSVAVSGGKLAIALEAVNKQQNGNVLVVNTSTLSVIKQVPVGALPDMVTFSPDGAYIVTANEGEPSADYKTDPVGSVSIINVADNYSVKTLTFESFAGSQGQLAAGGFRIYGPNATFAQDIEPEYVAVSPDSKKAWVTLQENNGMAEVDLVAGTILRIVPFGTKDYSVVANAIDPSDRDSKIELRTAPVKSFFLPDAITYFSTNGANYVITADEGDAREYTAFDEQVRVGSLTLDATVFPTGAALKQNTNLGRLRVTSTAGNTGGVYTSLFGFGGRGFSIYNASTGQRIYEAGKTLEEKVIAANLYDDDRSDDKGVEPEGVTVGLINNRPVAFVGMERADAIAVYDVSNPDAPQFLQLFKTGDAPEGVLFVPAANSPNGRSMLVVSSEGDGMVKIYQPNRR</sequence>
<dbReference type="Proteomes" id="UP000219452">
    <property type="component" value="Unassembled WGS sequence"/>
</dbReference>
<dbReference type="RefSeq" id="WP_097131594.1">
    <property type="nucleotide sequence ID" value="NZ_OCNH01000009.1"/>
</dbReference>
<dbReference type="NCBIfam" id="NF038117">
    <property type="entry name" value="choice_anch_I"/>
    <property type="match status" value="1"/>
</dbReference>
<evidence type="ECO:0000313" key="2">
    <source>
        <dbReference type="EMBL" id="SOD99046.1"/>
    </source>
</evidence>
<evidence type="ECO:0000259" key="1">
    <source>
        <dbReference type="Pfam" id="PF22494"/>
    </source>
</evidence>
<dbReference type="InterPro" id="IPR011044">
    <property type="entry name" value="Quino_amine_DH_bsu"/>
</dbReference>
<organism evidence="2 3">
    <name type="scientific">Spirosoma fluviale</name>
    <dbReference type="NCBI Taxonomy" id="1597977"/>
    <lineage>
        <taxon>Bacteria</taxon>
        <taxon>Pseudomonadati</taxon>
        <taxon>Bacteroidota</taxon>
        <taxon>Cytophagia</taxon>
        <taxon>Cytophagales</taxon>
        <taxon>Cytophagaceae</taxon>
        <taxon>Spirosoma</taxon>
    </lineage>
</organism>
<dbReference type="EMBL" id="OCNH01000009">
    <property type="protein sequence ID" value="SOD99046.1"/>
    <property type="molecule type" value="Genomic_DNA"/>
</dbReference>
<keyword evidence="3" id="KW-1185">Reference proteome</keyword>
<dbReference type="PROSITE" id="PS51257">
    <property type="entry name" value="PROKAR_LIPOPROTEIN"/>
    <property type="match status" value="1"/>
</dbReference>
<name>A0A286GV39_9BACT</name>
<protein>
    <submittedName>
        <fullName evidence="2">40-residue YVTN family beta-propeller repeat-containing protein</fullName>
    </submittedName>
</protein>
<dbReference type="InterPro" id="IPR055188">
    <property type="entry name" value="Choice_anch_I"/>
</dbReference>
<proteinExistence type="predicted"/>
<dbReference type="AlphaFoldDB" id="A0A286GV39"/>
<dbReference type="PANTHER" id="PTHR46928:SF1">
    <property type="entry name" value="MESENCHYME-SPECIFIC CELL SURFACE GLYCOPROTEIN"/>
    <property type="match status" value="1"/>
</dbReference>
<dbReference type="Gene3D" id="2.130.10.10">
    <property type="entry name" value="YVTN repeat-like/Quinoprotein amine dehydrogenase"/>
    <property type="match status" value="2"/>
</dbReference>
<dbReference type="InterPro" id="IPR015943">
    <property type="entry name" value="WD40/YVTN_repeat-like_dom_sf"/>
</dbReference>
<dbReference type="SUPFAM" id="SSF50969">
    <property type="entry name" value="YVTN repeat-like/Quinoprotein amine dehydrogenase"/>
    <property type="match status" value="1"/>
</dbReference>
<accession>A0A286GV39</accession>
<reference evidence="3" key="1">
    <citation type="submission" date="2017-09" db="EMBL/GenBank/DDBJ databases">
        <authorList>
            <person name="Varghese N."/>
            <person name="Submissions S."/>
        </authorList>
    </citation>
    <scope>NUCLEOTIDE SEQUENCE [LARGE SCALE GENOMIC DNA]</scope>
    <source>
        <strain evidence="3">DSM 29961</strain>
    </source>
</reference>
<evidence type="ECO:0000313" key="3">
    <source>
        <dbReference type="Proteomes" id="UP000219452"/>
    </source>
</evidence>
<dbReference type="InterPro" id="IPR052956">
    <property type="entry name" value="Mesenchyme-surface_protein"/>
</dbReference>
<feature type="domain" description="Choice-of-anchor I" evidence="1">
    <location>
        <begin position="46"/>
        <end position="496"/>
    </location>
</feature>
<dbReference type="Pfam" id="PF22494">
    <property type="entry name" value="choice_anch_I"/>
    <property type="match status" value="1"/>
</dbReference>